<reference evidence="1" key="1">
    <citation type="submission" date="2021-01" db="EMBL/GenBank/DDBJ databases">
        <title>Marivirga aurantiaca sp. nov., isolated from intertidal surface sediments.</title>
        <authorList>
            <person name="Zhang M."/>
        </authorList>
    </citation>
    <scope>NUCLEOTIDE SEQUENCE</scope>
    <source>
        <strain evidence="1">S37H4</strain>
    </source>
</reference>
<keyword evidence="1" id="KW-0489">Methyltransferase</keyword>
<dbReference type="Proteomes" id="UP000611723">
    <property type="component" value="Unassembled WGS sequence"/>
</dbReference>
<dbReference type="PANTHER" id="PTHR43167">
    <property type="entry name" value="PUTATIVE (AFU_ORTHOLOGUE AFUA_6G01830)-RELATED"/>
    <property type="match status" value="1"/>
</dbReference>
<dbReference type="RefSeq" id="WP_201429661.1">
    <property type="nucleotide sequence ID" value="NZ_JAEQBW010000001.1"/>
</dbReference>
<dbReference type="Pfam" id="PF13578">
    <property type="entry name" value="Methyltransf_24"/>
    <property type="match status" value="1"/>
</dbReference>
<gene>
    <name evidence="1" type="ORF">JKA74_02955</name>
</gene>
<dbReference type="PANTHER" id="PTHR43167:SF1">
    <property type="entry name" value="PUTATIVE (AFU_ORTHOLOGUE AFUA_6G01830)-RELATED"/>
    <property type="match status" value="1"/>
</dbReference>
<dbReference type="SUPFAM" id="SSF53335">
    <property type="entry name" value="S-adenosyl-L-methionine-dependent methyltransferases"/>
    <property type="match status" value="1"/>
</dbReference>
<dbReference type="GO" id="GO:0008168">
    <property type="term" value="F:methyltransferase activity"/>
    <property type="evidence" value="ECO:0007669"/>
    <property type="project" value="UniProtKB-KW"/>
</dbReference>
<name>A0A935C900_9BACT</name>
<comment type="caution">
    <text evidence="1">The sequence shown here is derived from an EMBL/GenBank/DDBJ whole genome shotgun (WGS) entry which is preliminary data.</text>
</comment>
<evidence type="ECO:0000313" key="1">
    <source>
        <dbReference type="EMBL" id="MBK6263983.1"/>
    </source>
</evidence>
<accession>A0A935C900</accession>
<sequence length="259" mass="30315">MNLFLLKEWLIHFHLKTDEHSLHSPFFYRFYKDFLHSSPKIPLWEEIEHERSNLLASEEVLRLKDYGAGSKVMVSNQRKVKDIAKNSLSSPRFSQLLYTLIRHFKFKEIIELGTCLGINTAYMAKANPQAQVYTFEGDENLIKVAKGILKNEANVDFIAGNIDQTLADHLSLRNNKIDLVYIDANHTYKATINYFHQLLAYHHPHSIFIFDDIHWSKEMKKAWNEIKSHTAVSTSVDIFDAGMVFFNPDFRKQDFILEY</sequence>
<dbReference type="GO" id="GO:0032259">
    <property type="term" value="P:methylation"/>
    <property type="evidence" value="ECO:0007669"/>
    <property type="project" value="UniProtKB-KW"/>
</dbReference>
<dbReference type="Gene3D" id="3.40.50.150">
    <property type="entry name" value="Vaccinia Virus protein VP39"/>
    <property type="match status" value="1"/>
</dbReference>
<keyword evidence="2" id="KW-1185">Reference proteome</keyword>
<protein>
    <submittedName>
        <fullName evidence="1">Class I SAM-dependent methyltransferase</fullName>
    </submittedName>
</protein>
<organism evidence="1 2">
    <name type="scientific">Marivirga aurantiaca</name>
    <dbReference type="NCBI Taxonomy" id="2802615"/>
    <lineage>
        <taxon>Bacteria</taxon>
        <taxon>Pseudomonadati</taxon>
        <taxon>Bacteroidota</taxon>
        <taxon>Cytophagia</taxon>
        <taxon>Cytophagales</taxon>
        <taxon>Marivirgaceae</taxon>
        <taxon>Marivirga</taxon>
    </lineage>
</organism>
<proteinExistence type="predicted"/>
<evidence type="ECO:0000313" key="2">
    <source>
        <dbReference type="Proteomes" id="UP000611723"/>
    </source>
</evidence>
<dbReference type="InterPro" id="IPR029063">
    <property type="entry name" value="SAM-dependent_MTases_sf"/>
</dbReference>
<keyword evidence="1" id="KW-0808">Transferase</keyword>
<dbReference type="EMBL" id="JAEQBW010000001">
    <property type="protein sequence ID" value="MBK6263983.1"/>
    <property type="molecule type" value="Genomic_DNA"/>
</dbReference>
<dbReference type="AlphaFoldDB" id="A0A935C900"/>